<dbReference type="EMBL" id="AVOT02023526">
    <property type="protein sequence ID" value="MBW0513592.1"/>
    <property type="molecule type" value="Genomic_DNA"/>
</dbReference>
<comment type="caution">
    <text evidence="2">The sequence shown here is derived from an EMBL/GenBank/DDBJ whole genome shotgun (WGS) entry which is preliminary data.</text>
</comment>
<accession>A0A9Q3E4M8</accession>
<evidence type="ECO:0000256" key="1">
    <source>
        <dbReference type="SAM" id="MobiDB-lite"/>
    </source>
</evidence>
<feature type="compositionally biased region" description="Basic and acidic residues" evidence="1">
    <location>
        <begin position="63"/>
        <end position="73"/>
    </location>
</feature>
<reference evidence="2" key="1">
    <citation type="submission" date="2021-03" db="EMBL/GenBank/DDBJ databases">
        <title>Draft genome sequence of rust myrtle Austropuccinia psidii MF-1, a brazilian biotype.</title>
        <authorList>
            <person name="Quecine M.C."/>
            <person name="Pachon D.M.R."/>
            <person name="Bonatelli M.L."/>
            <person name="Correr F.H."/>
            <person name="Franceschini L.M."/>
            <person name="Leite T.F."/>
            <person name="Margarido G.R.A."/>
            <person name="Almeida C.A."/>
            <person name="Ferrarezi J.A."/>
            <person name="Labate C.A."/>
        </authorList>
    </citation>
    <scope>NUCLEOTIDE SEQUENCE</scope>
    <source>
        <strain evidence="2">MF-1</strain>
    </source>
</reference>
<name>A0A9Q3E4M8_9BASI</name>
<feature type="region of interest" description="Disordered" evidence="1">
    <location>
        <begin position="1"/>
        <end position="93"/>
    </location>
</feature>
<feature type="compositionally biased region" description="Pro residues" evidence="1">
    <location>
        <begin position="77"/>
        <end position="87"/>
    </location>
</feature>
<dbReference type="Proteomes" id="UP000765509">
    <property type="component" value="Unassembled WGS sequence"/>
</dbReference>
<dbReference type="AlphaFoldDB" id="A0A9Q3E4M8"/>
<protein>
    <submittedName>
        <fullName evidence="2">Uncharacterized protein</fullName>
    </submittedName>
</protein>
<evidence type="ECO:0000313" key="2">
    <source>
        <dbReference type="EMBL" id="MBW0513592.1"/>
    </source>
</evidence>
<sequence>MKDCDGERTFKLGPIVTMSCHPWDSNAKNRTHQIPPQKDSPVQCMPSEKTPRQPTPGPSGTQRSEDLFHEPSQHNEPPIPGPSPSSEPPEDILTCEPEKEAAPTQSMEETFACPTTPRLIIIIDNTPLRSLTPPPSTPTPVPSPDLLPIATNNPTASFPLVPSSSHSYNDACQEFTYLQPTLMILQAINQILLEHHCLLHMIPFVDATHQNEMHREFREELNSLLGQAFEAYPKEDITRIVFKYLDK</sequence>
<keyword evidence="3" id="KW-1185">Reference proteome</keyword>
<gene>
    <name evidence="2" type="ORF">O181_053307</name>
</gene>
<organism evidence="2 3">
    <name type="scientific">Austropuccinia psidii MF-1</name>
    <dbReference type="NCBI Taxonomy" id="1389203"/>
    <lineage>
        <taxon>Eukaryota</taxon>
        <taxon>Fungi</taxon>
        <taxon>Dikarya</taxon>
        <taxon>Basidiomycota</taxon>
        <taxon>Pucciniomycotina</taxon>
        <taxon>Pucciniomycetes</taxon>
        <taxon>Pucciniales</taxon>
        <taxon>Sphaerophragmiaceae</taxon>
        <taxon>Austropuccinia</taxon>
    </lineage>
</organism>
<evidence type="ECO:0000313" key="3">
    <source>
        <dbReference type="Proteomes" id="UP000765509"/>
    </source>
</evidence>
<feature type="compositionally biased region" description="Basic and acidic residues" evidence="1">
    <location>
        <begin position="1"/>
        <end position="10"/>
    </location>
</feature>
<proteinExistence type="predicted"/>